<dbReference type="AlphaFoldDB" id="A0A0P6VQ58"/>
<evidence type="ECO:0008006" key="5">
    <source>
        <dbReference type="Google" id="ProtNLM"/>
    </source>
</evidence>
<dbReference type="Pfam" id="PF08386">
    <property type="entry name" value="Abhydrolase_4"/>
    <property type="match status" value="1"/>
</dbReference>
<organism evidence="3 4">
    <name type="scientific">Prosthecodimorpha hirschii</name>
    <dbReference type="NCBI Taxonomy" id="665126"/>
    <lineage>
        <taxon>Bacteria</taxon>
        <taxon>Pseudomonadati</taxon>
        <taxon>Pseudomonadota</taxon>
        <taxon>Alphaproteobacteria</taxon>
        <taxon>Hyphomicrobiales</taxon>
        <taxon>Ancalomicrobiaceae</taxon>
        <taxon>Prosthecodimorpha</taxon>
    </lineage>
</organism>
<evidence type="ECO:0000259" key="1">
    <source>
        <dbReference type="Pfam" id="PF00561"/>
    </source>
</evidence>
<proteinExistence type="predicted"/>
<feature type="domain" description="AB hydrolase-1" evidence="1">
    <location>
        <begin position="92"/>
        <end position="274"/>
    </location>
</feature>
<dbReference type="SUPFAM" id="SSF53474">
    <property type="entry name" value="alpha/beta-Hydrolases"/>
    <property type="match status" value="1"/>
</dbReference>
<protein>
    <recommendedName>
        <fullName evidence="5">AB hydrolase-1 domain-containing protein</fullName>
    </recommendedName>
</protein>
<dbReference type="Proteomes" id="UP000048984">
    <property type="component" value="Unassembled WGS sequence"/>
</dbReference>
<gene>
    <name evidence="3" type="ORF">ABB55_18575</name>
</gene>
<reference evidence="3 4" key="2">
    <citation type="submission" date="2015-10" db="EMBL/GenBank/DDBJ databases">
        <title>Draft Genome Sequence of Prosthecomicrobium hirschii ATCC 27832.</title>
        <authorList>
            <person name="Daniel J."/>
            <person name="Givan S.A."/>
            <person name="Brun Y.V."/>
            <person name="Brown P.J."/>
        </authorList>
    </citation>
    <scope>NUCLEOTIDE SEQUENCE [LARGE SCALE GENOMIC DNA]</scope>
    <source>
        <strain evidence="3 4">16</strain>
    </source>
</reference>
<dbReference type="Pfam" id="PF00561">
    <property type="entry name" value="Abhydrolase_1"/>
    <property type="match status" value="1"/>
</dbReference>
<dbReference type="Gene3D" id="3.40.50.1820">
    <property type="entry name" value="alpha/beta hydrolase"/>
    <property type="match status" value="1"/>
</dbReference>
<evidence type="ECO:0000313" key="3">
    <source>
        <dbReference type="EMBL" id="KPL53968.1"/>
    </source>
</evidence>
<dbReference type="EMBL" id="LJYW01000001">
    <property type="protein sequence ID" value="KPL53968.1"/>
    <property type="molecule type" value="Genomic_DNA"/>
</dbReference>
<evidence type="ECO:0000259" key="2">
    <source>
        <dbReference type="Pfam" id="PF08386"/>
    </source>
</evidence>
<dbReference type="InterPro" id="IPR000073">
    <property type="entry name" value="AB_hydrolase_1"/>
</dbReference>
<dbReference type="STRING" id="665126.ABB55_18575"/>
<evidence type="ECO:0000313" key="4">
    <source>
        <dbReference type="Proteomes" id="UP000048984"/>
    </source>
</evidence>
<dbReference type="InterPro" id="IPR029058">
    <property type="entry name" value="AB_hydrolase_fold"/>
</dbReference>
<dbReference type="InterPro" id="IPR013595">
    <property type="entry name" value="Pept_S33_TAP-like_C"/>
</dbReference>
<keyword evidence="4" id="KW-1185">Reference proteome</keyword>
<dbReference type="RefSeq" id="WP_054360133.1">
    <property type="nucleotide sequence ID" value="NZ_LJYW01000001.1"/>
</dbReference>
<accession>A0A0P6VQ58</accession>
<sequence>MDHAQILALIAALSGTPQADPFAPLRTAAARPEAVVSIEACPRPLPDQEIEGVSLICGRVKVPEERARSGGKVIPLAFAVLKATSRFPEPDPVVYLQGGPGGSALTQIPLIERLFRPWRDRRDIVMFDQRSAGISGLSASCADMLSSNAYEIVRPEAGTTLPALAKACVAELERLGVPLPVYNTTQNALDVPLVVKALGYGDYNLYGISYGTKLALEVMRVAPQGLRSVIIDGVAPSWVNLYNALALKNDEAVQHLVDQCAADKACNDAYPDLGRIFNETLDKAAKGDIVFQGQKVPVEVVAAPIITRNGKYNSAPITRFIPAYIYELWRGKEMPTVELLTAAKFDTPRADDAAVLKAAGALDAGQQGLIQQILDNTAIAARAEMGSARAVAALRDANESTRAFGPLVHLFDQELSGALREVIRADRSKARSVLADYTAMQNARPGKDVLQGFVERHTDGAARARLSNLIAGMSEKELQGSFTVIRRDSLKTFTPFFYEFFLDVYACQEDIPFSSLEGYRAAATRLRYPQIGPLSDPLAKGFFEACAQFKPQPRDNWHIPVQSAVPTLSFGSLFDIQTPASWAKAATEKLSNAQVFMIPEAGHGALIYQPCVGEMGVAFVDNPKRKFDNSCAESIRVDWHVAPWVGRPKP</sequence>
<feature type="domain" description="Peptidase S33 tripeptidyl aminopeptidase-like C-terminal" evidence="2">
    <location>
        <begin position="545"/>
        <end position="630"/>
    </location>
</feature>
<name>A0A0P6VQ58_9HYPH</name>
<reference evidence="3 4" key="1">
    <citation type="submission" date="2015-09" db="EMBL/GenBank/DDBJ databases">
        <authorList>
            <person name="Jackson K.R."/>
            <person name="Lunt B.L."/>
            <person name="Fisher J.N.B."/>
            <person name="Gardner A.V."/>
            <person name="Bailey M.E."/>
            <person name="Deus L.M."/>
            <person name="Earl A.S."/>
            <person name="Gibby P.D."/>
            <person name="Hartmann K.A."/>
            <person name="Liu J.E."/>
            <person name="Manci A.M."/>
            <person name="Nielsen D.A."/>
            <person name="Solomon M.B."/>
            <person name="Breakwell D.P."/>
            <person name="Burnett S.H."/>
            <person name="Grose J.H."/>
        </authorList>
    </citation>
    <scope>NUCLEOTIDE SEQUENCE [LARGE SCALE GENOMIC DNA]</scope>
    <source>
        <strain evidence="3 4">16</strain>
    </source>
</reference>
<comment type="caution">
    <text evidence="3">The sequence shown here is derived from an EMBL/GenBank/DDBJ whole genome shotgun (WGS) entry which is preliminary data.</text>
</comment>